<comment type="caution">
    <text evidence="1">The sequence shown here is derived from an EMBL/GenBank/DDBJ whole genome shotgun (WGS) entry which is preliminary data.</text>
</comment>
<evidence type="ECO:0000313" key="1">
    <source>
        <dbReference type="EMBL" id="CAK7907654.1"/>
    </source>
</evidence>
<sequence>MNCVYSSGRPVTAQSNETPLVAKEMLRREYDTRKKRDKKETALRLMLSAMYLDAVKVNEDTVEKKKNEIATNFLQKDRPMQVFKARALDVDGTDTKKISQCRYVKPLRPGDEFVYSAFSNKTTEVRLGCWILNQVVI</sequence>
<dbReference type="EMBL" id="CAKLBY020000032">
    <property type="protein sequence ID" value="CAK7907654.1"/>
    <property type="molecule type" value="Genomic_DNA"/>
</dbReference>
<organism evidence="1 2">
    <name type="scientific">Peronospora matthiolae</name>
    <dbReference type="NCBI Taxonomy" id="2874970"/>
    <lineage>
        <taxon>Eukaryota</taxon>
        <taxon>Sar</taxon>
        <taxon>Stramenopiles</taxon>
        <taxon>Oomycota</taxon>
        <taxon>Peronosporomycetes</taxon>
        <taxon>Peronosporales</taxon>
        <taxon>Peronosporaceae</taxon>
        <taxon>Peronospora</taxon>
    </lineage>
</organism>
<evidence type="ECO:0000313" key="2">
    <source>
        <dbReference type="Proteomes" id="UP001162060"/>
    </source>
</evidence>
<dbReference type="AlphaFoldDB" id="A0AAV1T8R0"/>
<protein>
    <submittedName>
        <fullName evidence="1">Uncharacterized protein</fullName>
    </submittedName>
</protein>
<accession>A0AAV1T8R0</accession>
<gene>
    <name evidence="1" type="ORF">PM001_LOCUS3578</name>
</gene>
<dbReference type="Proteomes" id="UP001162060">
    <property type="component" value="Unassembled WGS sequence"/>
</dbReference>
<reference evidence="1" key="1">
    <citation type="submission" date="2024-01" db="EMBL/GenBank/DDBJ databases">
        <authorList>
            <person name="Webb A."/>
        </authorList>
    </citation>
    <scope>NUCLEOTIDE SEQUENCE</scope>
    <source>
        <strain evidence="1">Pm1</strain>
    </source>
</reference>
<proteinExistence type="predicted"/>
<name>A0AAV1T8R0_9STRA</name>